<organism evidence="2 3">
    <name type="scientific">Brockia lithotrophica</name>
    <dbReference type="NCBI Taxonomy" id="933949"/>
    <lineage>
        <taxon>Bacteria</taxon>
        <taxon>Bacillati</taxon>
        <taxon>Bacillota</taxon>
        <taxon>Bacilli</taxon>
        <taxon>Bacillales</taxon>
        <taxon>Bacillales Family X. Incertae Sedis</taxon>
        <taxon>Brockia</taxon>
    </lineage>
</organism>
<dbReference type="GO" id="GO:0016702">
    <property type="term" value="F:oxidoreductase activity, acting on single donors with incorporation of molecular oxygen, incorporation of two atoms of oxygen"/>
    <property type="evidence" value="ECO:0007669"/>
    <property type="project" value="UniProtKB-ARBA"/>
</dbReference>
<dbReference type="InterPro" id="IPR027623">
    <property type="entry name" value="AmmeMemoSam_A"/>
</dbReference>
<dbReference type="AlphaFoldDB" id="A0A2T5G5N6"/>
<dbReference type="PROSITE" id="PS51112">
    <property type="entry name" value="AMMECR1"/>
    <property type="match status" value="1"/>
</dbReference>
<dbReference type="InterPro" id="IPR027485">
    <property type="entry name" value="AMMECR1_N"/>
</dbReference>
<accession>A0A2T5G5N6</accession>
<evidence type="ECO:0000313" key="3">
    <source>
        <dbReference type="Proteomes" id="UP000244016"/>
    </source>
</evidence>
<dbReference type="InterPro" id="IPR002733">
    <property type="entry name" value="AMMECR1_domain"/>
</dbReference>
<comment type="caution">
    <text evidence="2">The sequence shown here is derived from an EMBL/GenBank/DDBJ whole genome shotgun (WGS) entry which is preliminary data.</text>
</comment>
<dbReference type="SUPFAM" id="SSF53213">
    <property type="entry name" value="LigB-like"/>
    <property type="match status" value="1"/>
</dbReference>
<dbReference type="EMBL" id="PEBW01000005">
    <property type="protein sequence ID" value="PTQ51496.1"/>
    <property type="molecule type" value="Genomic_DNA"/>
</dbReference>
<feature type="domain" description="AMMECR1" evidence="1">
    <location>
        <begin position="243"/>
        <end position="415"/>
    </location>
</feature>
<reference evidence="2 3" key="1">
    <citation type="submission" date="2017-08" db="EMBL/GenBank/DDBJ databases">
        <title>Burning lignite coal seam in the remote Altai Mountains harbors a hydrogen-driven thermophilic microbial community.</title>
        <authorList>
            <person name="Kadnikov V.V."/>
            <person name="Mardanov A.V."/>
            <person name="Ivasenko D."/>
            <person name="Beletsky A.V."/>
            <person name="Karnachuk O.V."/>
            <person name="Ravin N.V."/>
        </authorList>
    </citation>
    <scope>NUCLEOTIDE SEQUENCE [LARGE SCALE GENOMIC DNA]</scope>
    <source>
        <strain evidence="2">AL31</strain>
    </source>
</reference>
<evidence type="ECO:0000259" key="1">
    <source>
        <dbReference type="PROSITE" id="PS51112"/>
    </source>
</evidence>
<gene>
    <name evidence="2" type="ORF">BLITH_1573</name>
</gene>
<dbReference type="Gene3D" id="3.40.830.10">
    <property type="entry name" value="LigB-like"/>
    <property type="match status" value="1"/>
</dbReference>
<dbReference type="Gene3D" id="3.30.700.20">
    <property type="entry name" value="Hypothetical protein ph0010, domain 1"/>
    <property type="match status" value="1"/>
</dbReference>
<sequence>MAQTWSALKALGRKIAALRPEVVFFLTPHGPVRWEAVPVVRAARLEGNLGRFGAPEAHIVLRSDPTFAEAVAAAAEAQGVPTAFEAAYPLDHAVVAPLLGLRAGGFPVEDVPTLVIGLGLLGWRRLMRFGRALRAAAHDLGKRALVVASGDLSHRLSAEGPYGYAPEGPEFDARIRDIFARAAAKELLDLDRRLVEGAGECGFRPLLVLFGALEGLPVETEVLSYEGPFGVGYLVGFARVREDDPFDPPRLARRALEHFLATGEYLRVPRSLSPLLARPRGVFVTLHKDDLLRGCVGTVEPTQPTLYEEIVRNAVAAAREDPRFPPLRPEELPDVRISVDVLEPPEEVVSLEDLDPRTYGVVVEAGRRRGLLLPDLPGIDTPEEQVRIALRKAGIPPGTPYRLYRFRVRRFLERP</sequence>
<dbReference type="GO" id="GO:0008198">
    <property type="term" value="F:ferrous iron binding"/>
    <property type="evidence" value="ECO:0007669"/>
    <property type="project" value="InterPro"/>
</dbReference>
<dbReference type="CDD" id="cd07951">
    <property type="entry name" value="ED_3B_N_AMMECR1"/>
    <property type="match status" value="1"/>
</dbReference>
<dbReference type="InterPro" id="IPR023473">
    <property type="entry name" value="AMMECR1"/>
</dbReference>
<dbReference type="Gene3D" id="3.30.1490.150">
    <property type="entry name" value="Hypothetical protein ph0010, domain 2"/>
    <property type="match status" value="1"/>
</dbReference>
<dbReference type="PANTHER" id="PTHR13016">
    <property type="entry name" value="AMMECR1 HOMOLOG"/>
    <property type="match status" value="1"/>
</dbReference>
<dbReference type="Proteomes" id="UP000244016">
    <property type="component" value="Unassembled WGS sequence"/>
</dbReference>
<dbReference type="SUPFAM" id="SSF143447">
    <property type="entry name" value="AMMECR1-like"/>
    <property type="match status" value="1"/>
</dbReference>
<dbReference type="Pfam" id="PF02900">
    <property type="entry name" value="LigB"/>
    <property type="match status" value="1"/>
</dbReference>
<name>A0A2T5G5N6_9BACL</name>
<dbReference type="InterPro" id="IPR036071">
    <property type="entry name" value="AMMECR1_dom_sf"/>
</dbReference>
<evidence type="ECO:0000313" key="2">
    <source>
        <dbReference type="EMBL" id="PTQ51496.1"/>
    </source>
</evidence>
<dbReference type="Pfam" id="PF01871">
    <property type="entry name" value="AMMECR1"/>
    <property type="match status" value="1"/>
</dbReference>
<dbReference type="NCBIfam" id="TIGR00296">
    <property type="entry name" value="TIGR00296 family protein"/>
    <property type="match status" value="1"/>
</dbReference>
<protein>
    <recommendedName>
        <fullName evidence="1">AMMECR1 domain-containing protein</fullName>
    </recommendedName>
</protein>
<proteinExistence type="predicted"/>
<dbReference type="InterPro" id="IPR004183">
    <property type="entry name" value="Xdiol_dOase_suB"/>
</dbReference>
<dbReference type="PANTHER" id="PTHR13016:SF0">
    <property type="entry name" value="AMME SYNDROME CANDIDATE GENE 1 PROTEIN"/>
    <property type="match status" value="1"/>
</dbReference>
<dbReference type="NCBIfam" id="TIGR04335">
    <property type="entry name" value="AmmeMemoSam_A"/>
    <property type="match status" value="1"/>
</dbReference>